<dbReference type="RefSeq" id="WP_289528095.1">
    <property type="nucleotide sequence ID" value="NZ_JAUDCK010000041.1"/>
</dbReference>
<comment type="caution">
    <text evidence="2">The sequence shown here is derived from an EMBL/GenBank/DDBJ whole genome shotgun (WGS) entry which is preliminary data.</text>
</comment>
<dbReference type="Proteomes" id="UP001529275">
    <property type="component" value="Unassembled WGS sequence"/>
</dbReference>
<sequence>MSIQKKVMALGLSFLVLGGTMTSALAYVYEQGTRYQTVTHKDIPAWGHAHYDTTYGSKKTTTTQIGTFKKTKGDALLGNFAELITSSKTPMTLPEGIPLNSVIIVSEYGCKKGTVYFTAVSSHDLEPSNTCDVTLKFSADDLL</sequence>
<name>A0ABT7UKC4_9FIRM</name>
<keyword evidence="3" id="KW-1185">Reference proteome</keyword>
<feature type="chain" id="PRO_5045644481" evidence="1">
    <location>
        <begin position="27"/>
        <end position="143"/>
    </location>
</feature>
<feature type="signal peptide" evidence="1">
    <location>
        <begin position="1"/>
        <end position="26"/>
    </location>
</feature>
<protein>
    <submittedName>
        <fullName evidence="2">Uncharacterized protein</fullName>
    </submittedName>
</protein>
<dbReference type="EMBL" id="JAUDCK010000041">
    <property type="protein sequence ID" value="MDM8196596.1"/>
    <property type="molecule type" value="Genomic_DNA"/>
</dbReference>
<reference evidence="3" key="1">
    <citation type="submission" date="2023-06" db="EMBL/GenBank/DDBJ databases">
        <title>Identification and characterization of horizontal gene transfer across gut microbiota members of farm animals based on homology search.</title>
        <authorList>
            <person name="Zeman M."/>
            <person name="Kubasova T."/>
            <person name="Jahodarova E."/>
            <person name="Nykrynova M."/>
            <person name="Rychlik I."/>
        </authorList>
    </citation>
    <scope>NUCLEOTIDE SEQUENCE [LARGE SCALE GENOMIC DNA]</scope>
    <source>
        <strain evidence="3">ET341</strain>
    </source>
</reference>
<accession>A0ABT7UKC4</accession>
<evidence type="ECO:0000313" key="3">
    <source>
        <dbReference type="Proteomes" id="UP001529275"/>
    </source>
</evidence>
<proteinExistence type="predicted"/>
<organism evidence="2 3">
    <name type="scientific">Massilimicrobiota timonensis</name>
    <dbReference type="NCBI Taxonomy" id="1776392"/>
    <lineage>
        <taxon>Bacteria</taxon>
        <taxon>Bacillati</taxon>
        <taxon>Bacillota</taxon>
        <taxon>Erysipelotrichia</taxon>
        <taxon>Erysipelotrichales</taxon>
        <taxon>Erysipelotrichaceae</taxon>
        <taxon>Massilimicrobiota</taxon>
    </lineage>
</organism>
<keyword evidence="1" id="KW-0732">Signal</keyword>
<evidence type="ECO:0000256" key="1">
    <source>
        <dbReference type="SAM" id="SignalP"/>
    </source>
</evidence>
<gene>
    <name evidence="2" type="ORF">QUV98_09745</name>
</gene>
<evidence type="ECO:0000313" key="2">
    <source>
        <dbReference type="EMBL" id="MDM8196596.1"/>
    </source>
</evidence>